<feature type="transmembrane region" description="Helical" evidence="1">
    <location>
        <begin position="424"/>
        <end position="446"/>
    </location>
</feature>
<feature type="transmembrane region" description="Helical" evidence="1">
    <location>
        <begin position="246"/>
        <end position="265"/>
    </location>
</feature>
<keyword evidence="1" id="KW-0472">Membrane</keyword>
<feature type="transmembrane region" description="Helical" evidence="1">
    <location>
        <begin position="397"/>
        <end position="418"/>
    </location>
</feature>
<organism evidence="2">
    <name type="scientific">Candidatus Heimdallarchaeum endolithica</name>
    <dbReference type="NCBI Taxonomy" id="2876572"/>
    <lineage>
        <taxon>Archaea</taxon>
        <taxon>Promethearchaeati</taxon>
        <taxon>Candidatus Heimdallarchaeota</taxon>
        <taxon>Candidatus Heimdallarchaeia (ex Rinke et al. 2021) (nom. nud.)</taxon>
        <taxon>Candidatus Heimdallarchaeales</taxon>
        <taxon>Candidatus Heimdallarchaeaceae</taxon>
        <taxon>Candidatus Heimdallarchaeum</taxon>
    </lineage>
</organism>
<protein>
    <submittedName>
        <fullName evidence="2">Uncharacterized protein</fullName>
    </submittedName>
</protein>
<dbReference type="EMBL" id="CP084167">
    <property type="protein sequence ID" value="UJG43709.1"/>
    <property type="molecule type" value="Genomic_DNA"/>
</dbReference>
<accession>A0A9Y1FP90</accession>
<feature type="transmembrane region" description="Helical" evidence="1">
    <location>
        <begin position="348"/>
        <end position="364"/>
    </location>
</feature>
<feature type="transmembrane region" description="Helical" evidence="1">
    <location>
        <begin position="188"/>
        <end position="204"/>
    </location>
</feature>
<keyword evidence="1" id="KW-0812">Transmembrane</keyword>
<feature type="transmembrane region" description="Helical" evidence="1">
    <location>
        <begin position="89"/>
        <end position="110"/>
    </location>
</feature>
<feature type="transmembrane region" description="Helical" evidence="1">
    <location>
        <begin position="12"/>
        <end position="32"/>
    </location>
</feature>
<feature type="transmembrane region" description="Helical" evidence="1">
    <location>
        <begin position="320"/>
        <end position="336"/>
    </location>
</feature>
<dbReference type="AlphaFoldDB" id="A0A9Y1FP90"/>
<gene>
    <name evidence="2" type="ORF">K9W46_00660</name>
</gene>
<dbReference type="Proteomes" id="UP001200513">
    <property type="component" value="Chromosome"/>
</dbReference>
<evidence type="ECO:0000256" key="1">
    <source>
        <dbReference type="SAM" id="Phobius"/>
    </source>
</evidence>
<feature type="transmembrane region" description="Helical" evidence="1">
    <location>
        <begin position="122"/>
        <end position="142"/>
    </location>
</feature>
<name>A0A9Y1FP90_9ARCH</name>
<evidence type="ECO:0000313" key="2">
    <source>
        <dbReference type="EMBL" id="UJG43709.1"/>
    </source>
</evidence>
<proteinExistence type="predicted"/>
<feature type="transmembrane region" description="Helical" evidence="1">
    <location>
        <begin position="370"/>
        <end position="390"/>
    </location>
</feature>
<feature type="transmembrane region" description="Helical" evidence="1">
    <location>
        <begin position="162"/>
        <end position="181"/>
    </location>
</feature>
<keyword evidence="1" id="KW-1133">Transmembrane helix</keyword>
<sequence length="463" mass="55715">MNIRKISIKENLLKMIIPLVLFIISITIRLLLRKWFYANYDVTHYISEEGYYWETYLDAETYYQYYLYAFKHENWLLYNPSSPYPLSGYVYGPLFIYFLTILSYFVGIFFPNSTKLEIAWKTVVFAPQLFDSLSTVVIYYIIRTISKEKLEDRIISKMKIEIVAISNSIIFIFMPVVLFYNNFLYLNSYMYTFYALLAFLFLIKEKFDLSAFWLAISIMTKQLSLFLLPLWFLYIFRINKKKAIKYGMFTFLIGAILSLPWIVLFPESFLVRMFLQGTPELTSFSIEYRWILWSTTPFHAFLYWGWDKAALFYFKLNQKYIPFMLFNILSYFWIILTGKKLNENKSNLLTSQALFALGMHIFLSRGCYKYYDSFFIPFVILALGGKALSINRDWLKIIYLSSFSTWIFFLNLWIVIKIKWLHQFYVFLVFLTVLLLIDEELFLYIFRKEAYTSIIKEIDFRKK</sequence>
<feature type="transmembrane region" description="Helical" evidence="1">
    <location>
        <begin position="210"/>
        <end position="234"/>
    </location>
</feature>
<reference evidence="2" key="1">
    <citation type="journal article" date="2022" name="Nat. Microbiol.">
        <title>Unique mobile elements and scalable gene flow at the prokaryote-eukaryote boundary revealed by circularized Asgard archaea genomes.</title>
        <authorList>
            <person name="Wu F."/>
            <person name="Speth D.R."/>
            <person name="Philosof A."/>
            <person name="Cremiere A."/>
            <person name="Narayanan A."/>
            <person name="Barco R.A."/>
            <person name="Connon S.A."/>
            <person name="Amend J.P."/>
            <person name="Antoshechkin I.A."/>
            <person name="Orphan V.J."/>
        </authorList>
    </citation>
    <scope>NUCLEOTIDE SEQUENCE</scope>
    <source>
        <strain evidence="2">PR6</strain>
    </source>
</reference>